<keyword evidence="2" id="KW-1133">Transmembrane helix</keyword>
<evidence type="ECO:0000313" key="4">
    <source>
        <dbReference type="Proteomes" id="UP000029981"/>
    </source>
</evidence>
<dbReference type="Gramene" id="KGN45476">
    <property type="protein sequence ID" value="KGN45476"/>
    <property type="gene ID" value="Csa_7G448870"/>
</dbReference>
<gene>
    <name evidence="3" type="ORF">Csa_7G448870</name>
</gene>
<reference evidence="3 4" key="3">
    <citation type="journal article" date="2010" name="BMC Genomics">
        <title>Transcriptome sequencing and comparative analysis of cucumber flowers with different sex types.</title>
        <authorList>
            <person name="Guo S."/>
            <person name="Zheng Y."/>
            <person name="Joung J.G."/>
            <person name="Liu S."/>
            <person name="Zhang Z."/>
            <person name="Crasta O.R."/>
            <person name="Sobral B.W."/>
            <person name="Xu Y."/>
            <person name="Huang S."/>
            <person name="Fei Z."/>
        </authorList>
    </citation>
    <scope>NUCLEOTIDE SEQUENCE [LARGE SCALE GENOMIC DNA]</scope>
    <source>
        <strain evidence="4">cv. 9930</strain>
    </source>
</reference>
<accession>A0A0A0KCG7</accession>
<feature type="region of interest" description="Disordered" evidence="1">
    <location>
        <begin position="72"/>
        <end position="101"/>
    </location>
</feature>
<evidence type="ECO:0000256" key="2">
    <source>
        <dbReference type="SAM" id="Phobius"/>
    </source>
</evidence>
<keyword evidence="4" id="KW-1185">Reference proteome</keyword>
<keyword evidence="2" id="KW-0812">Transmembrane</keyword>
<dbReference type="AlphaFoldDB" id="A0A0A0KCG7"/>
<proteinExistence type="predicted"/>
<evidence type="ECO:0000313" key="3">
    <source>
        <dbReference type="EMBL" id="KGN45476.1"/>
    </source>
</evidence>
<dbReference type="Proteomes" id="UP000029981">
    <property type="component" value="Chromosome 7"/>
</dbReference>
<organism evidence="3 4">
    <name type="scientific">Cucumis sativus</name>
    <name type="common">Cucumber</name>
    <dbReference type="NCBI Taxonomy" id="3659"/>
    <lineage>
        <taxon>Eukaryota</taxon>
        <taxon>Viridiplantae</taxon>
        <taxon>Streptophyta</taxon>
        <taxon>Embryophyta</taxon>
        <taxon>Tracheophyta</taxon>
        <taxon>Spermatophyta</taxon>
        <taxon>Magnoliopsida</taxon>
        <taxon>eudicotyledons</taxon>
        <taxon>Gunneridae</taxon>
        <taxon>Pentapetalae</taxon>
        <taxon>rosids</taxon>
        <taxon>fabids</taxon>
        <taxon>Cucurbitales</taxon>
        <taxon>Cucurbitaceae</taxon>
        <taxon>Benincaseae</taxon>
        <taxon>Cucumis</taxon>
    </lineage>
</organism>
<protein>
    <submittedName>
        <fullName evidence="3">Uncharacterized protein</fullName>
    </submittedName>
</protein>
<reference evidence="3 4" key="4">
    <citation type="journal article" date="2011" name="BMC Genomics">
        <title>RNA-Seq improves annotation of protein-coding genes in the cucumber genome.</title>
        <authorList>
            <person name="Li Z."/>
            <person name="Zhang Z."/>
            <person name="Yan P."/>
            <person name="Huang S."/>
            <person name="Fei Z."/>
            <person name="Lin K."/>
        </authorList>
    </citation>
    <scope>NUCLEOTIDE SEQUENCE [LARGE SCALE GENOMIC DNA]</scope>
    <source>
        <strain evidence="4">cv. 9930</strain>
    </source>
</reference>
<sequence length="113" mass="12584">MWLLLVGSIAKRRRELIRSTVVFVEFLCFWSLYDVAFAFISVAISLSSRILFSGLQSRGLVTTMVLRFPPHPTPHAEETSKLSVIPSTGGPPEWDRHGPSSTRLPTLICTIAN</sequence>
<feature type="transmembrane region" description="Helical" evidence="2">
    <location>
        <begin position="21"/>
        <end position="46"/>
    </location>
</feature>
<reference evidence="3 4" key="2">
    <citation type="journal article" date="2009" name="PLoS ONE">
        <title>An integrated genetic and cytogenetic map of the cucumber genome.</title>
        <authorList>
            <person name="Ren Y."/>
            <person name="Zhang Z."/>
            <person name="Liu J."/>
            <person name="Staub J.E."/>
            <person name="Han Y."/>
            <person name="Cheng Z."/>
            <person name="Li X."/>
            <person name="Lu J."/>
            <person name="Miao H."/>
            <person name="Kang H."/>
            <person name="Xie B."/>
            <person name="Gu X."/>
            <person name="Wang X."/>
            <person name="Du Y."/>
            <person name="Jin W."/>
            <person name="Huang S."/>
        </authorList>
    </citation>
    <scope>NUCLEOTIDE SEQUENCE [LARGE SCALE GENOMIC DNA]</scope>
    <source>
        <strain evidence="4">cv. 9930</strain>
    </source>
</reference>
<dbReference type="EMBL" id="CM002928">
    <property type="protein sequence ID" value="KGN45476.1"/>
    <property type="molecule type" value="Genomic_DNA"/>
</dbReference>
<reference evidence="3 4" key="1">
    <citation type="journal article" date="2009" name="Nat. Genet.">
        <title>The genome of the cucumber, Cucumis sativus L.</title>
        <authorList>
            <person name="Huang S."/>
            <person name="Li R."/>
            <person name="Zhang Z."/>
            <person name="Li L."/>
            <person name="Gu X."/>
            <person name="Fan W."/>
            <person name="Lucas W.J."/>
            <person name="Wang X."/>
            <person name="Xie B."/>
            <person name="Ni P."/>
            <person name="Ren Y."/>
            <person name="Zhu H."/>
            <person name="Li J."/>
            <person name="Lin K."/>
            <person name="Jin W."/>
            <person name="Fei Z."/>
            <person name="Li G."/>
            <person name="Staub J."/>
            <person name="Kilian A."/>
            <person name="van der Vossen E.A."/>
            <person name="Wu Y."/>
            <person name="Guo J."/>
            <person name="He J."/>
            <person name="Jia Z."/>
            <person name="Ren Y."/>
            <person name="Tian G."/>
            <person name="Lu Y."/>
            <person name="Ruan J."/>
            <person name="Qian W."/>
            <person name="Wang M."/>
            <person name="Huang Q."/>
            <person name="Li B."/>
            <person name="Xuan Z."/>
            <person name="Cao J."/>
            <person name="Asan"/>
            <person name="Wu Z."/>
            <person name="Zhang J."/>
            <person name="Cai Q."/>
            <person name="Bai Y."/>
            <person name="Zhao B."/>
            <person name="Han Y."/>
            <person name="Li Y."/>
            <person name="Li X."/>
            <person name="Wang S."/>
            <person name="Shi Q."/>
            <person name="Liu S."/>
            <person name="Cho W.K."/>
            <person name="Kim J.Y."/>
            <person name="Xu Y."/>
            <person name="Heller-Uszynska K."/>
            <person name="Miao H."/>
            <person name="Cheng Z."/>
            <person name="Zhang S."/>
            <person name="Wu J."/>
            <person name="Yang Y."/>
            <person name="Kang H."/>
            <person name="Li M."/>
            <person name="Liang H."/>
            <person name="Ren X."/>
            <person name="Shi Z."/>
            <person name="Wen M."/>
            <person name="Jian M."/>
            <person name="Yang H."/>
            <person name="Zhang G."/>
            <person name="Yang Z."/>
            <person name="Chen R."/>
            <person name="Liu S."/>
            <person name="Li J."/>
            <person name="Ma L."/>
            <person name="Liu H."/>
            <person name="Zhou Y."/>
            <person name="Zhao J."/>
            <person name="Fang X."/>
            <person name="Li G."/>
            <person name="Fang L."/>
            <person name="Li Y."/>
            <person name="Liu D."/>
            <person name="Zheng H."/>
            <person name="Zhang Y."/>
            <person name="Qin N."/>
            <person name="Li Z."/>
            <person name="Yang G."/>
            <person name="Yang S."/>
            <person name="Bolund L."/>
            <person name="Kristiansen K."/>
            <person name="Zheng H."/>
            <person name="Li S."/>
            <person name="Zhang X."/>
            <person name="Yang H."/>
            <person name="Wang J."/>
            <person name="Sun R."/>
            <person name="Zhang B."/>
            <person name="Jiang S."/>
            <person name="Wang J."/>
            <person name="Du Y."/>
            <person name="Li S."/>
        </authorList>
    </citation>
    <scope>NUCLEOTIDE SEQUENCE [LARGE SCALE GENOMIC DNA]</scope>
    <source>
        <strain evidence="4">cv. 9930</strain>
    </source>
</reference>
<evidence type="ECO:0000256" key="1">
    <source>
        <dbReference type="SAM" id="MobiDB-lite"/>
    </source>
</evidence>
<name>A0A0A0KCG7_CUCSA</name>
<keyword evidence="2" id="KW-0472">Membrane</keyword>